<feature type="compositionally biased region" description="Low complexity" evidence="3">
    <location>
        <begin position="667"/>
        <end position="677"/>
    </location>
</feature>
<accession>A0A6P3WCP4</accession>
<reference evidence="6" key="1">
    <citation type="submission" date="2025-08" db="UniProtKB">
        <authorList>
            <consortium name="RefSeq"/>
        </authorList>
    </citation>
    <scope>IDENTIFICATION</scope>
</reference>
<organism evidence="5 6">
    <name type="scientific">Clupea harengus</name>
    <name type="common">Atlantic herring</name>
    <dbReference type="NCBI Taxonomy" id="7950"/>
    <lineage>
        <taxon>Eukaryota</taxon>
        <taxon>Metazoa</taxon>
        <taxon>Chordata</taxon>
        <taxon>Craniata</taxon>
        <taxon>Vertebrata</taxon>
        <taxon>Euteleostomi</taxon>
        <taxon>Actinopterygii</taxon>
        <taxon>Neopterygii</taxon>
        <taxon>Teleostei</taxon>
        <taxon>Clupei</taxon>
        <taxon>Clupeiformes</taxon>
        <taxon>Clupeoidei</taxon>
        <taxon>Clupeidae</taxon>
        <taxon>Clupea</taxon>
    </lineage>
</organism>
<dbReference type="OrthoDB" id="9010513at2759"/>
<feature type="region of interest" description="Disordered" evidence="3">
    <location>
        <begin position="994"/>
        <end position="1099"/>
    </location>
</feature>
<feature type="domain" description="Niban 1/2/3" evidence="4">
    <location>
        <begin position="336"/>
        <end position="499"/>
    </location>
</feature>
<feature type="compositionally biased region" description="Polar residues" evidence="3">
    <location>
        <begin position="597"/>
        <end position="609"/>
    </location>
</feature>
<name>A0A6P3WCP4_CLUHA</name>
<protein>
    <submittedName>
        <fullName evidence="6">Protein Niban 1a</fullName>
    </submittedName>
</protein>
<proteinExistence type="inferred from homology"/>
<feature type="compositionally biased region" description="Acidic residues" evidence="3">
    <location>
        <begin position="1035"/>
        <end position="1046"/>
    </location>
</feature>
<evidence type="ECO:0000313" key="6">
    <source>
        <dbReference type="RefSeq" id="XP_012694911.2"/>
    </source>
</evidence>
<feature type="compositionally biased region" description="Polar residues" evidence="3">
    <location>
        <begin position="1075"/>
        <end position="1085"/>
    </location>
</feature>
<dbReference type="GeneID" id="105910731"/>
<evidence type="ECO:0000256" key="3">
    <source>
        <dbReference type="SAM" id="MobiDB-lite"/>
    </source>
</evidence>
<sequence length="1127" mass="122602">MGISTSSLLDESKSNFIKGRTQEELDAFSALYKQQYSVEYGCQLRAEMDQQEEHRTQLLKQREPLKDGVVLYEEHVLHFDDSRKWRERYVVVRANYSLECHESYESFVKGGLALQKLLPTGGVVLTTEEKYMALVDQCFPDTNNVKEEFTPPVIGMPGQFPAYLRLPYRRDSYFCFKQEARQIGFLAIINDCIRHQNQDFLKKGTVEVKAFLRALKLHRQKKGYYESWDMLIGSDVRVLANVLMAELLPSLEKEILPKLKAKKTERKRVWFATVEAAYILIQARLLEGLNTMKEECRTSVSQQEVLLRTDMDQITSSKAFLEKKLTAMVTAPAESHCSEHVQPFLASVLEELMGPVSSGFEEARLLGATKMDQLCQEFQEGVAKDELKTALAEMSKTNLQTCYQMVSSLQDQLKDLQERFNYTNSQGLVHSTQIDLQQLMENMAYTFELLLLKALEDNPENWALAMERAKHRVLKQYDYDSSTVRKRIFHSALIDITLPSMRRSMAPTVKDELPKFEQYIFADHAPFITVENVYEDILLQILETEVSKVVKEAVSMKRYNLISEMNRDHFSQSSIYSLRGTPPSSTPGSPSRTGSLLSRQPQSQPTSPLLGNGIEGSPCSNGPCSSVSEEKEKEKEQEEEDAAETPEPVQAVTVNPPAEGGESPNTADAAAVEADQATSPTVESVKAEKEESAMAESVTPEPDASVSMETAAVDTPSTTEEETVAATIVADVIASVSKDTTEVPQSPVATETAVDQGQVAVESDTAASIATQTSFDVPGVPAAVSTPVTETHAPDAEAPIGGASVSSESASELSEGVAVTSEPPSQTEVSEGSPAPVAPAPTEACVDPPAGDEPVTEDGNTDTAENNKADTEESSQSVFQETAAMEVSVDATEESAMPKSEPSPTSDPTVEGTPASDSLPAEVELSVDTETAPPCDNPVLVDLDLEMEVPQCIVVDCFNGPPPAEAQVEVSVDEVLVKPSNTAVVTEVELVVDDGEAAVDMSDSDDPQPKPAEVQVEESVDAESITPAADPGSAEVEECVDTEESSAEGTVGAEAESDPGQSTDQPAAVEEPAAQSDTQAPTSPKASEEVPSAGESTLDCVKSIRDLIEEVIEVEEPVQHYPKSPSA</sequence>
<evidence type="ECO:0000256" key="2">
    <source>
        <dbReference type="SAM" id="Coils"/>
    </source>
</evidence>
<gene>
    <name evidence="6" type="primary">niban1a</name>
</gene>
<dbReference type="InterPro" id="IPR026088">
    <property type="entry name" value="Niban-like"/>
</dbReference>
<dbReference type="AlphaFoldDB" id="A0A6P3WCP4"/>
<dbReference type="RefSeq" id="XP_012694911.2">
    <property type="nucleotide sequence ID" value="XM_012839457.3"/>
</dbReference>
<feature type="coiled-coil region" evidence="2">
    <location>
        <begin position="399"/>
        <end position="426"/>
    </location>
</feature>
<feature type="compositionally biased region" description="Acidic residues" evidence="3">
    <location>
        <begin position="994"/>
        <end position="1006"/>
    </location>
</feature>
<dbReference type="InterPro" id="IPR059060">
    <property type="entry name" value="Niban_1/2/3_dom"/>
</dbReference>
<dbReference type="CTD" id="559657"/>
<dbReference type="CDD" id="cd23949">
    <property type="entry name" value="Niban-like"/>
    <property type="match status" value="1"/>
</dbReference>
<feature type="region of interest" description="Disordered" evidence="3">
    <location>
        <begin position="777"/>
        <end position="938"/>
    </location>
</feature>
<dbReference type="Pfam" id="PF26086">
    <property type="entry name" value="Niban2"/>
    <property type="match status" value="1"/>
</dbReference>
<dbReference type="Pfam" id="PF26089">
    <property type="entry name" value="PH_Niban2"/>
    <property type="match status" value="1"/>
</dbReference>
<feature type="compositionally biased region" description="Polar residues" evidence="3">
    <location>
        <begin position="618"/>
        <end position="627"/>
    </location>
</feature>
<evidence type="ECO:0000256" key="1">
    <source>
        <dbReference type="ARBA" id="ARBA00010251"/>
    </source>
</evidence>
<evidence type="ECO:0000313" key="5">
    <source>
        <dbReference type="Proteomes" id="UP000515152"/>
    </source>
</evidence>
<keyword evidence="5" id="KW-1185">Reference proteome</keyword>
<dbReference type="Proteomes" id="UP000515152">
    <property type="component" value="Chromosome 10"/>
</dbReference>
<feature type="region of interest" description="Disordered" evidence="3">
    <location>
        <begin position="574"/>
        <end position="721"/>
    </location>
</feature>
<keyword evidence="2" id="KW-0175">Coiled coil</keyword>
<dbReference type="KEGG" id="char:105910731"/>
<feature type="compositionally biased region" description="Low complexity" evidence="3">
    <location>
        <begin position="577"/>
        <end position="596"/>
    </location>
</feature>
<comment type="similarity">
    <text evidence="1">Belongs to the Niban family.</text>
</comment>
<dbReference type="PANTHER" id="PTHR14392:SF3">
    <property type="entry name" value="PROTEIN NIBAN 1"/>
    <property type="match status" value="1"/>
</dbReference>
<feature type="compositionally biased region" description="Low complexity" evidence="3">
    <location>
        <begin position="801"/>
        <end position="819"/>
    </location>
</feature>
<dbReference type="PANTHER" id="PTHR14392">
    <property type="entry name" value="NIBAN FAMILY MEMBER"/>
    <property type="match status" value="1"/>
</dbReference>
<evidence type="ECO:0000259" key="4">
    <source>
        <dbReference type="Pfam" id="PF26086"/>
    </source>
</evidence>